<feature type="signal peptide" evidence="1">
    <location>
        <begin position="1"/>
        <end position="19"/>
    </location>
</feature>
<comment type="caution">
    <text evidence="2">The sequence shown here is derived from an EMBL/GenBank/DDBJ whole genome shotgun (WGS) entry which is preliminary data.</text>
</comment>
<dbReference type="Proteomes" id="UP001347796">
    <property type="component" value="Unassembled WGS sequence"/>
</dbReference>
<proteinExistence type="predicted"/>
<evidence type="ECO:0000313" key="3">
    <source>
        <dbReference type="Proteomes" id="UP001347796"/>
    </source>
</evidence>
<organism evidence="2 3">
    <name type="scientific">Patella caerulea</name>
    <name type="common">Rayed Mediterranean limpet</name>
    <dbReference type="NCBI Taxonomy" id="87958"/>
    <lineage>
        <taxon>Eukaryota</taxon>
        <taxon>Metazoa</taxon>
        <taxon>Spiralia</taxon>
        <taxon>Lophotrochozoa</taxon>
        <taxon>Mollusca</taxon>
        <taxon>Gastropoda</taxon>
        <taxon>Patellogastropoda</taxon>
        <taxon>Patelloidea</taxon>
        <taxon>Patellidae</taxon>
        <taxon>Patella</taxon>
    </lineage>
</organism>
<sequence>MRTLLILAVSCFTVAITMPREERFIHLPSMKTVVSHLESVLHSGATKEACSVACHAAFSVVGFLCGPACSEVLKLIG</sequence>
<dbReference type="EMBL" id="JAZGQO010000006">
    <property type="protein sequence ID" value="KAK6184768.1"/>
    <property type="molecule type" value="Genomic_DNA"/>
</dbReference>
<name>A0AAN8PUK8_PATCE</name>
<accession>A0AAN8PUK8</accession>
<dbReference type="AlphaFoldDB" id="A0AAN8PUK8"/>
<feature type="chain" id="PRO_5042867367" evidence="1">
    <location>
        <begin position="20"/>
        <end position="77"/>
    </location>
</feature>
<evidence type="ECO:0000313" key="2">
    <source>
        <dbReference type="EMBL" id="KAK6184768.1"/>
    </source>
</evidence>
<keyword evidence="3" id="KW-1185">Reference proteome</keyword>
<reference evidence="2 3" key="1">
    <citation type="submission" date="2024-01" db="EMBL/GenBank/DDBJ databases">
        <title>The genome of the rayed Mediterranean limpet Patella caerulea (Linnaeus, 1758).</title>
        <authorList>
            <person name="Anh-Thu Weber A."/>
            <person name="Halstead-Nussloch G."/>
        </authorList>
    </citation>
    <scope>NUCLEOTIDE SEQUENCE [LARGE SCALE GENOMIC DNA]</scope>
    <source>
        <strain evidence="2">AATW-2023a</strain>
        <tissue evidence="2">Whole specimen</tissue>
    </source>
</reference>
<evidence type="ECO:0000256" key="1">
    <source>
        <dbReference type="SAM" id="SignalP"/>
    </source>
</evidence>
<keyword evidence="1" id="KW-0732">Signal</keyword>
<gene>
    <name evidence="2" type="ORF">SNE40_007167</name>
</gene>
<protein>
    <submittedName>
        <fullName evidence="2">Uncharacterized protein</fullName>
    </submittedName>
</protein>